<sequence length="172" mass="19163">MQFAQMQVHQRILQPQCQSSWKFSMRIRRRFACSGISESSGFGNNLRKGFQPQKKPPPKPPASPNIQGNKAVLANLDQSEGAWREVDKKLNEYPGYRTFTAIGTGGADFKASMVSAVESVLGEVQEDRVTERPSSGGQYLSVKIGPVVVMNPDQVIQVFACIKADKRLKWMM</sequence>
<evidence type="ECO:0000313" key="2">
    <source>
        <dbReference type="EMBL" id="KAF5826709.1"/>
    </source>
</evidence>
<evidence type="ECO:0000313" key="3">
    <source>
        <dbReference type="Proteomes" id="UP000815325"/>
    </source>
</evidence>
<name>A0ABQ7FWH7_DUNSA</name>
<dbReference type="Pfam" id="PF04359">
    <property type="entry name" value="DUF493"/>
    <property type="match status" value="1"/>
</dbReference>
<dbReference type="InterPro" id="IPR027471">
    <property type="entry name" value="YbeD-like_sf"/>
</dbReference>
<proteinExistence type="predicted"/>
<gene>
    <name evidence="2" type="ORF">DUNSADRAFT_2308</name>
</gene>
<evidence type="ECO:0000256" key="1">
    <source>
        <dbReference type="SAM" id="MobiDB-lite"/>
    </source>
</evidence>
<feature type="region of interest" description="Disordered" evidence="1">
    <location>
        <begin position="43"/>
        <end position="68"/>
    </location>
</feature>
<accession>A0ABQ7FWH7</accession>
<protein>
    <submittedName>
        <fullName evidence="2">Uncharacterized protein</fullName>
    </submittedName>
</protein>
<reference evidence="2" key="1">
    <citation type="submission" date="2017-08" db="EMBL/GenBank/DDBJ databases">
        <authorList>
            <person name="Polle J.E."/>
            <person name="Barry K."/>
            <person name="Cushman J."/>
            <person name="Schmutz J."/>
            <person name="Tran D."/>
            <person name="Hathwaick L.T."/>
            <person name="Yim W.C."/>
            <person name="Jenkins J."/>
            <person name="Mckie-Krisberg Z.M."/>
            <person name="Prochnik S."/>
            <person name="Lindquist E."/>
            <person name="Dockter R.B."/>
            <person name="Adam C."/>
            <person name="Molina H."/>
            <person name="Bunkerborg J."/>
            <person name="Jin E."/>
            <person name="Buchheim M."/>
            <person name="Magnuson J."/>
        </authorList>
    </citation>
    <scope>NUCLEOTIDE SEQUENCE</scope>
    <source>
        <strain evidence="2">CCAP 19/18</strain>
    </source>
</reference>
<feature type="compositionally biased region" description="Pro residues" evidence="1">
    <location>
        <begin position="54"/>
        <end position="63"/>
    </location>
</feature>
<keyword evidence="3" id="KW-1185">Reference proteome</keyword>
<dbReference type="PANTHER" id="PTHR34782:SF1">
    <property type="entry name" value="PHOSPHORIBOSYLFORMYLGLYCINAMIDINE SYNTHASE"/>
    <property type="match status" value="1"/>
</dbReference>
<comment type="caution">
    <text evidence="2">The sequence shown here is derived from an EMBL/GenBank/DDBJ whole genome shotgun (WGS) entry which is preliminary data.</text>
</comment>
<dbReference type="EMBL" id="MU070755">
    <property type="protein sequence ID" value="KAF5826709.1"/>
    <property type="molecule type" value="Genomic_DNA"/>
</dbReference>
<organism evidence="2 3">
    <name type="scientific">Dunaliella salina</name>
    <name type="common">Green alga</name>
    <name type="synonym">Protococcus salinus</name>
    <dbReference type="NCBI Taxonomy" id="3046"/>
    <lineage>
        <taxon>Eukaryota</taxon>
        <taxon>Viridiplantae</taxon>
        <taxon>Chlorophyta</taxon>
        <taxon>core chlorophytes</taxon>
        <taxon>Chlorophyceae</taxon>
        <taxon>CS clade</taxon>
        <taxon>Chlamydomonadales</taxon>
        <taxon>Dunaliellaceae</taxon>
        <taxon>Dunaliella</taxon>
    </lineage>
</organism>
<dbReference type="SUPFAM" id="SSF117991">
    <property type="entry name" value="YbeD/HP0495-like"/>
    <property type="match status" value="1"/>
</dbReference>
<dbReference type="PANTHER" id="PTHR34782">
    <property type="entry name" value="PHOSPHORIBOSYLFORMYLGLYCINAMIDINE SYNTHASE"/>
    <property type="match status" value="1"/>
</dbReference>
<dbReference type="InterPro" id="IPR007454">
    <property type="entry name" value="UPF0250_YbeD-like"/>
</dbReference>
<dbReference type="Proteomes" id="UP000815325">
    <property type="component" value="Unassembled WGS sequence"/>
</dbReference>
<dbReference type="Gene3D" id="3.30.70.260">
    <property type="match status" value="1"/>
</dbReference>